<dbReference type="MGI" id="MGI:1915244">
    <property type="gene designation" value="Mrps11"/>
</dbReference>
<dbReference type="Ensembl" id="ENSMUST00000133553.8">
    <property type="protein sequence ID" value="ENSMUSP00000146020.2"/>
    <property type="gene ID" value="ENSMUSG00000030611.11"/>
</dbReference>
<reference evidence="2" key="4">
    <citation type="submission" date="2025-09" db="UniProtKB">
        <authorList>
            <consortium name="Ensembl"/>
        </authorList>
    </citation>
    <scope>IDENTIFICATION</scope>
    <source>
        <strain evidence="2">C57BL/6J</strain>
    </source>
</reference>
<proteinExistence type="predicted"/>
<dbReference type="AGR" id="MGI:1915244"/>
<evidence type="ECO:0000313" key="4">
    <source>
        <dbReference type="Proteomes" id="UP000000589"/>
    </source>
</evidence>
<evidence type="ECO:0000256" key="1">
    <source>
        <dbReference type="SAM" id="MobiDB-lite"/>
    </source>
</evidence>
<keyword evidence="4" id="KW-1185">Reference proteome</keyword>
<dbReference type="Antibodypedia" id="28484">
    <property type="antibodies" value="301 antibodies from 24 providers"/>
</dbReference>
<gene>
    <name evidence="2 3" type="primary">Mrps11</name>
</gene>
<reference evidence="2 4" key="2">
    <citation type="journal article" date="2011" name="PLoS Biol.">
        <title>Modernizing reference genome assemblies.</title>
        <authorList>
            <person name="Church D.M."/>
            <person name="Schneider V.A."/>
            <person name="Graves T."/>
            <person name="Auger K."/>
            <person name="Cunningham F."/>
            <person name="Bouk N."/>
            <person name="Chen H.C."/>
            <person name="Agarwala R."/>
            <person name="McLaren W.M."/>
            <person name="Ritchie G.R."/>
            <person name="Albracht D."/>
            <person name="Kremitzki M."/>
            <person name="Rock S."/>
            <person name="Kotkiewicz H."/>
            <person name="Kremitzki C."/>
            <person name="Wollam A."/>
            <person name="Trani L."/>
            <person name="Fulton L."/>
            <person name="Fulton R."/>
            <person name="Matthews L."/>
            <person name="Whitehead S."/>
            <person name="Chow W."/>
            <person name="Torrance J."/>
            <person name="Dunn M."/>
            <person name="Harden G."/>
            <person name="Threadgold G."/>
            <person name="Wood J."/>
            <person name="Collins J."/>
            <person name="Heath P."/>
            <person name="Griffiths G."/>
            <person name="Pelan S."/>
            <person name="Grafham D."/>
            <person name="Eichler E.E."/>
            <person name="Weinstock G."/>
            <person name="Mardis E.R."/>
            <person name="Wilson R.K."/>
            <person name="Howe K."/>
            <person name="Flicek P."/>
            <person name="Hubbard T."/>
        </authorList>
    </citation>
    <scope>NUCLEOTIDE SEQUENCE [LARGE SCALE GENOMIC DNA]</scope>
    <source>
        <strain evidence="2 4">C57BL/6J</strain>
    </source>
</reference>
<evidence type="ECO:0000313" key="2">
    <source>
        <dbReference type="Ensembl" id="ENSMUSP00000146020.2"/>
    </source>
</evidence>
<name>A0A0U1RPK7_MOUSE</name>
<protein>
    <submittedName>
        <fullName evidence="2">Mitochondrial ribosomal protein S11</fullName>
    </submittedName>
</protein>
<reference evidence="2 4" key="1">
    <citation type="journal article" date="2009" name="PLoS Biol.">
        <title>Lineage-specific biology revealed by a finished genome assembly of the mouse.</title>
        <authorList>
            <consortium name="Mouse Genome Sequencing Consortium"/>
            <person name="Church D.M."/>
            <person name="Goodstadt L."/>
            <person name="Hillier L.W."/>
            <person name="Zody M.C."/>
            <person name="Goldstein S."/>
            <person name="She X."/>
            <person name="Bult C.J."/>
            <person name="Agarwala R."/>
            <person name="Cherry J.L."/>
            <person name="DiCuccio M."/>
            <person name="Hlavina W."/>
            <person name="Kapustin Y."/>
            <person name="Meric P."/>
            <person name="Maglott D."/>
            <person name="Birtle Z."/>
            <person name="Marques A.C."/>
            <person name="Graves T."/>
            <person name="Zhou S."/>
            <person name="Teague B."/>
            <person name="Potamousis K."/>
            <person name="Churas C."/>
            <person name="Place M."/>
            <person name="Herschleb J."/>
            <person name="Runnheim R."/>
            <person name="Forrest D."/>
            <person name="Amos-Landgraf J."/>
            <person name="Schwartz D.C."/>
            <person name="Cheng Z."/>
            <person name="Lindblad-Toh K."/>
            <person name="Eichler E.E."/>
            <person name="Ponting C.P."/>
        </authorList>
    </citation>
    <scope>NUCLEOTIDE SEQUENCE [LARGE SCALE GENOMIC DNA]</scope>
    <source>
        <strain evidence="2 4">C57BL/6J</strain>
    </source>
</reference>
<dbReference type="ExpressionAtlas" id="A0A0U1RPK7">
    <property type="expression patterns" value="baseline and differential"/>
</dbReference>
<dbReference type="Bgee" id="ENSMUSG00000030611">
    <property type="expression patterns" value="Expressed in spermatid and 251 other cell types or tissues"/>
</dbReference>
<dbReference type="VEuPathDB" id="HostDB:ENSMUSG00000030611"/>
<feature type="region of interest" description="Disordered" evidence="1">
    <location>
        <begin position="34"/>
        <end position="58"/>
    </location>
</feature>
<reference evidence="2" key="3">
    <citation type="submission" date="2025-08" db="UniProtKB">
        <authorList>
            <consortium name="Ensembl"/>
        </authorList>
    </citation>
    <scope>IDENTIFICATION</scope>
    <source>
        <strain evidence="2">C57BL/6J</strain>
    </source>
</reference>
<accession>A0A0U1RPK7</accession>
<organism evidence="2 4">
    <name type="scientific">Mus musculus</name>
    <name type="common">Mouse</name>
    <dbReference type="NCBI Taxonomy" id="10090"/>
    <lineage>
        <taxon>Eukaryota</taxon>
        <taxon>Metazoa</taxon>
        <taxon>Chordata</taxon>
        <taxon>Craniata</taxon>
        <taxon>Vertebrata</taxon>
        <taxon>Euteleostomi</taxon>
        <taxon>Mammalia</taxon>
        <taxon>Eutheria</taxon>
        <taxon>Euarchontoglires</taxon>
        <taxon>Glires</taxon>
        <taxon>Rodentia</taxon>
        <taxon>Myomorpha</taxon>
        <taxon>Muroidea</taxon>
        <taxon>Muridae</taxon>
        <taxon>Murinae</taxon>
        <taxon>Mus</taxon>
        <taxon>Mus</taxon>
    </lineage>
</organism>
<dbReference type="Proteomes" id="UP000000589">
    <property type="component" value="Chromosome 7"/>
</dbReference>
<dbReference type="GeneTree" id="ENSGT00390000016068"/>
<evidence type="ECO:0000313" key="3">
    <source>
        <dbReference type="MGI" id="MGI:1915244"/>
    </source>
</evidence>
<sequence>MQVLRNSGSWLLRSWAGHGMTRFVGIAPAKNIHTGAPRLEDSAARQNTEREAAPSRFR</sequence>
<feature type="compositionally biased region" description="Basic and acidic residues" evidence="1">
    <location>
        <begin position="38"/>
        <end position="58"/>
    </location>
</feature>
<dbReference type="AlphaFoldDB" id="A0A0U1RPK7"/>